<evidence type="ECO:0000313" key="2">
    <source>
        <dbReference type="EMBL" id="CAA9536660.1"/>
    </source>
</evidence>
<reference evidence="2" key="1">
    <citation type="submission" date="2020-02" db="EMBL/GenBank/DDBJ databases">
        <authorList>
            <person name="Meier V. D."/>
        </authorList>
    </citation>
    <scope>NUCLEOTIDE SEQUENCE</scope>
    <source>
        <strain evidence="2">AVDCRST_MAG30</strain>
    </source>
</reference>
<feature type="compositionally biased region" description="Low complexity" evidence="1">
    <location>
        <begin position="11"/>
        <end position="30"/>
    </location>
</feature>
<dbReference type="AlphaFoldDB" id="A0A6J4U2H9"/>
<accession>A0A6J4U2H9</accession>
<protein>
    <submittedName>
        <fullName evidence="2">Permease of the drug/metabolite transporter (DMT) superfamily</fullName>
    </submittedName>
</protein>
<proteinExistence type="predicted"/>
<feature type="region of interest" description="Disordered" evidence="1">
    <location>
        <begin position="1"/>
        <end position="174"/>
    </location>
</feature>
<feature type="non-terminal residue" evidence="2">
    <location>
        <position position="1"/>
    </location>
</feature>
<feature type="non-terminal residue" evidence="2">
    <location>
        <position position="174"/>
    </location>
</feature>
<gene>
    <name evidence="2" type="ORF">AVDCRST_MAG30-4296</name>
</gene>
<organism evidence="2">
    <name type="scientific">uncultured Solirubrobacteraceae bacterium</name>
    <dbReference type="NCBI Taxonomy" id="1162706"/>
    <lineage>
        <taxon>Bacteria</taxon>
        <taxon>Bacillati</taxon>
        <taxon>Actinomycetota</taxon>
        <taxon>Thermoleophilia</taxon>
        <taxon>Solirubrobacterales</taxon>
        <taxon>Solirubrobacteraceae</taxon>
        <taxon>environmental samples</taxon>
    </lineage>
</organism>
<feature type="compositionally biased region" description="Gly residues" evidence="1">
    <location>
        <begin position="109"/>
        <end position="122"/>
    </location>
</feature>
<sequence>GRGDPRRARRGTGPAALRPVAPGAGAAPRSGDLRRDRRAGAGPLLPHAPRAGPRLPARGGGRRPSRRILGDGDRAAGVGRRRRLAAREPPGPRHGRRLHGRRRARGRGGDPGRPPGRGGGSARAGRDDRARRALARVRLALGPARRRAVLRAAGRAGGPRQRGRRRDRRPPERL</sequence>
<name>A0A6J4U2H9_9ACTN</name>
<evidence type="ECO:0000256" key="1">
    <source>
        <dbReference type="SAM" id="MobiDB-lite"/>
    </source>
</evidence>
<dbReference type="EMBL" id="CADCVS010000562">
    <property type="protein sequence ID" value="CAA9536660.1"/>
    <property type="molecule type" value="Genomic_DNA"/>
</dbReference>
<feature type="compositionally biased region" description="Basic residues" evidence="1">
    <location>
        <begin position="93"/>
        <end position="106"/>
    </location>
</feature>
<feature type="compositionally biased region" description="Low complexity" evidence="1">
    <location>
        <begin position="40"/>
        <end position="57"/>
    </location>
</feature>